<feature type="coiled-coil region" evidence="1">
    <location>
        <begin position="558"/>
        <end position="585"/>
    </location>
</feature>
<feature type="compositionally biased region" description="Acidic residues" evidence="2">
    <location>
        <begin position="359"/>
        <end position="399"/>
    </location>
</feature>
<feature type="region of interest" description="Disordered" evidence="2">
    <location>
        <begin position="231"/>
        <end position="481"/>
    </location>
</feature>
<keyword evidence="1" id="KW-0175">Coiled coil</keyword>
<feature type="compositionally biased region" description="Acidic residues" evidence="2">
    <location>
        <begin position="309"/>
        <end position="349"/>
    </location>
</feature>
<feature type="compositionally biased region" description="Basic and acidic residues" evidence="2">
    <location>
        <begin position="414"/>
        <end position="433"/>
    </location>
</feature>
<gene>
    <name evidence="3" type="ORF">TWF730_002035</name>
</gene>
<accession>A0AAV9UGU0</accession>
<feature type="compositionally biased region" description="Basic and acidic residues" evidence="2">
    <location>
        <begin position="441"/>
        <end position="456"/>
    </location>
</feature>
<evidence type="ECO:0000313" key="4">
    <source>
        <dbReference type="Proteomes" id="UP001373714"/>
    </source>
</evidence>
<name>A0AAV9UGU0_9PEZI</name>
<organism evidence="3 4">
    <name type="scientific">Orbilia blumenaviensis</name>
    <dbReference type="NCBI Taxonomy" id="1796055"/>
    <lineage>
        <taxon>Eukaryota</taxon>
        <taxon>Fungi</taxon>
        <taxon>Dikarya</taxon>
        <taxon>Ascomycota</taxon>
        <taxon>Pezizomycotina</taxon>
        <taxon>Orbiliomycetes</taxon>
        <taxon>Orbiliales</taxon>
        <taxon>Orbiliaceae</taxon>
        <taxon>Orbilia</taxon>
    </lineage>
</organism>
<protein>
    <submittedName>
        <fullName evidence="3">Uncharacterized protein</fullName>
    </submittedName>
</protein>
<comment type="caution">
    <text evidence="3">The sequence shown here is derived from an EMBL/GenBank/DDBJ whole genome shotgun (WGS) entry which is preliminary data.</text>
</comment>
<reference evidence="3 4" key="1">
    <citation type="submission" date="2019-10" db="EMBL/GenBank/DDBJ databases">
        <authorList>
            <person name="Palmer J.M."/>
        </authorList>
    </citation>
    <scope>NUCLEOTIDE SEQUENCE [LARGE SCALE GENOMIC DNA]</scope>
    <source>
        <strain evidence="3 4">TWF730</strain>
    </source>
</reference>
<keyword evidence="4" id="KW-1185">Reference proteome</keyword>
<feature type="compositionally biased region" description="Polar residues" evidence="2">
    <location>
        <begin position="259"/>
        <end position="272"/>
    </location>
</feature>
<evidence type="ECO:0000313" key="3">
    <source>
        <dbReference type="EMBL" id="KAK6340271.1"/>
    </source>
</evidence>
<dbReference type="Proteomes" id="UP001373714">
    <property type="component" value="Unassembled WGS sequence"/>
</dbReference>
<proteinExistence type="predicted"/>
<evidence type="ECO:0000256" key="2">
    <source>
        <dbReference type="SAM" id="MobiDB-lite"/>
    </source>
</evidence>
<dbReference type="EMBL" id="JAVHNS010000011">
    <property type="protein sequence ID" value="KAK6340271.1"/>
    <property type="molecule type" value="Genomic_DNA"/>
</dbReference>
<evidence type="ECO:0000256" key="1">
    <source>
        <dbReference type="SAM" id="Coils"/>
    </source>
</evidence>
<dbReference type="AlphaFoldDB" id="A0AAV9UGU0"/>
<sequence>MHPAEVQRVIQSSPSFQHMVHGLMKLVYEPNQAQDLRKIVKLQLSKSALDCMKAPSDSCGNQTKDALGTTVAAPPVNAATPLKLPQENKIDESNLETLDSLTIHAVWAMYAKKWDPNAYTQPPGWVVHLDCKGYKTIASILEVGMERSTEVLRKAIFEHLRKHPKYFDLNGSTKGDIFSIRWDHVEKCILSLNLRSLSNTALNLRHEHRIMGTATATKDLGDPMRDTIKALNQEITPPSQPLETKKRKHADMDPDVHSSLRSNSRTTESPYQIETPLPDTQRRKLRQGNVRNIRYSAEPALESYSTDGDTSDLETATEDECEEDEDDDETSDEDDMEDDYYQESEDVISEDGNVSSSEVTDDCVSDDDNGDEECGDGEDGGEEEGEEVDESEEGEEDVALPEVQRTPSNCSSFLKEEPGIVTKPTKETTKTATEDGTTNPERGEETTTLHELKEDDMGSIPNLKEVKLEQSSTPQVLDPIPDSLGEVMASPQTPAPGNRNNIPSDLFTPALHSSTNSFDSPTSTDRGRVYFSPGFKAEEILSEFKLLRTLTKYNYDRSKGVERRLESLTRDRDQKDERVDRMIEEIGEVREGIGEVREEMKKVTNLVEMLFSFCKGENL</sequence>